<reference evidence="1 2" key="2">
    <citation type="journal article" date="2015" name="BMC Genomics">
        <title>Analysis of three genomes within the thermophilic bacterial species Caldanaerobacter subterraneus with a focus on carbon monoxide dehydrogenase evolution and hydrolase diversity.</title>
        <authorList>
            <person name="Sant'Anna F.H."/>
            <person name="Lebedinsky A.V."/>
            <person name="Sokolova T.G."/>
            <person name="Robb F.T."/>
            <person name="Gonzalez J.M."/>
        </authorList>
    </citation>
    <scope>NUCLEOTIDE SEQUENCE [LARGE SCALE GENOMIC DNA]</scope>
    <source>
        <strain evidence="1 2">DSM 12653</strain>
    </source>
</reference>
<name>A0A0F5PJ35_9THEO</name>
<evidence type="ECO:0000313" key="2">
    <source>
        <dbReference type="Proteomes" id="UP000010146"/>
    </source>
</evidence>
<organism evidence="1 2">
    <name type="scientific">Caldanaerobacter subterraneus subsp. pacificus DSM 12653</name>
    <dbReference type="NCBI Taxonomy" id="391606"/>
    <lineage>
        <taxon>Bacteria</taxon>
        <taxon>Bacillati</taxon>
        <taxon>Bacillota</taxon>
        <taxon>Clostridia</taxon>
        <taxon>Thermoanaerobacterales</taxon>
        <taxon>Thermoanaerobacteraceae</taxon>
        <taxon>Caldanaerobacter</taxon>
    </lineage>
</organism>
<proteinExistence type="predicted"/>
<reference evidence="2" key="3">
    <citation type="submission" date="2015-02" db="EMBL/GenBank/DDBJ databases">
        <title>Genome analysis of three genomes within the thermophilic hydrogenogenic bacterial species Caldanaerobacter subterraneus.</title>
        <authorList>
            <person name="Sant'Anna F.H."/>
            <person name="Lebedinsky A."/>
            <person name="Sokolova T."/>
            <person name="Robb F.T."/>
            <person name="Gonzalez J.M."/>
        </authorList>
    </citation>
    <scope>NUCLEOTIDE SEQUENCE [LARGE SCALE GENOMIC DNA]</scope>
    <source>
        <strain evidence="2">DSM 12653</strain>
    </source>
</reference>
<protein>
    <submittedName>
        <fullName evidence="1">Uncharacterized protein</fullName>
    </submittedName>
</protein>
<accession>A0A0F5PJ35</accession>
<dbReference type="Proteomes" id="UP000010146">
    <property type="component" value="Unassembled WGS sequence"/>
</dbReference>
<gene>
    <name evidence="1" type="ORF">CDSM653_02382</name>
</gene>
<reference evidence="1 2" key="1">
    <citation type="submission" date="2008-07" db="EMBL/GenBank/DDBJ databases">
        <authorList>
            <person name="Gonzalez J."/>
            <person name="Sokolova T."/>
            <person name="Ferriera S."/>
            <person name="Johnson J."/>
            <person name="Kravitz S."/>
            <person name="Beeson K."/>
            <person name="Sutton G."/>
            <person name="Rogers Y.-H."/>
            <person name="Friedman R."/>
            <person name="Frazier M."/>
            <person name="Venter J.C."/>
        </authorList>
    </citation>
    <scope>NUCLEOTIDE SEQUENCE [LARGE SCALE GENOMIC DNA]</scope>
    <source>
        <strain evidence="1 2">DSM 12653</strain>
    </source>
</reference>
<comment type="caution">
    <text evidence="1">The sequence shown here is derived from an EMBL/GenBank/DDBJ whole genome shotgun (WGS) entry which is preliminary data.</text>
</comment>
<dbReference type="EMBL" id="ABXP02000122">
    <property type="protein sequence ID" value="KKC28615.1"/>
    <property type="molecule type" value="Genomic_DNA"/>
</dbReference>
<dbReference type="AlphaFoldDB" id="A0A0F5PJ35"/>
<evidence type="ECO:0000313" key="1">
    <source>
        <dbReference type="EMBL" id="KKC28615.1"/>
    </source>
</evidence>
<sequence>MIVWFLAYLRGIETTFPQSVITLTTTQFLAYLRGIET</sequence>